<comment type="caution">
    <text evidence="13">The sequence shown here is derived from an EMBL/GenBank/DDBJ whole genome shotgun (WGS) entry which is preliminary data.</text>
</comment>
<dbReference type="GO" id="GO:0016726">
    <property type="term" value="F:oxidoreductase activity, acting on CH or CH2 groups, NAD or NADP as acceptor"/>
    <property type="evidence" value="ECO:0007669"/>
    <property type="project" value="UniProtKB-UniRule"/>
</dbReference>
<evidence type="ECO:0000256" key="1">
    <source>
        <dbReference type="ARBA" id="ARBA00006642"/>
    </source>
</evidence>
<comment type="caution">
    <text evidence="9">Lacks conserved residue(s) required for the propagation of feature annotation.</text>
</comment>
<evidence type="ECO:0000313" key="14">
    <source>
        <dbReference type="Proteomes" id="UP000659630"/>
    </source>
</evidence>
<keyword evidence="14" id="KW-1185">Reference proteome</keyword>
<feature type="domain" description="Dihydrodipicolinate reductase N-terminal" evidence="11">
    <location>
        <begin position="1"/>
        <end position="112"/>
    </location>
</feature>
<keyword evidence="5 9" id="KW-0220">Diaminopimelate biosynthesis</keyword>
<dbReference type="RefSeq" id="WP_186886327.1">
    <property type="nucleotide sequence ID" value="NZ_JACONZ010000001.1"/>
</dbReference>
<evidence type="ECO:0000313" key="13">
    <source>
        <dbReference type="EMBL" id="MBC5579948.1"/>
    </source>
</evidence>
<feature type="active site" description="Proton donor" evidence="9">
    <location>
        <position position="146"/>
    </location>
</feature>
<sequence>MKILLNGALGRMGRCLADYVAAQPDCTVAAGVDRGGRPPGLPFPIYSDIKEVPQSADVLIDFSSPLCAQRAMLYCAAARLPCVICTTGLGASALHTMNFCAQEIPLFNSANMSLCVNLMQELCRMAAEVLGTGYAVDIVEKHHGAKLDAPSGTALALADAMNRGGDYSICTEAQSTVPRQEEEIVLHSLRGGNLAGEHEVQFSGQNEILRISHTAFNRDVFAVGALAAARYLIGQKPGLYNMKDLIKK</sequence>
<dbReference type="GO" id="GO:0008839">
    <property type="term" value="F:4-hydroxy-tetrahydrodipicolinate reductase"/>
    <property type="evidence" value="ECO:0007669"/>
    <property type="project" value="UniProtKB-UniRule"/>
</dbReference>
<dbReference type="GO" id="GO:0005829">
    <property type="term" value="C:cytosol"/>
    <property type="evidence" value="ECO:0007669"/>
    <property type="project" value="TreeGrafter"/>
</dbReference>
<dbReference type="PANTHER" id="PTHR20836:SF7">
    <property type="entry name" value="4-HYDROXY-TETRAHYDRODIPICOLINATE REDUCTASE"/>
    <property type="match status" value="1"/>
</dbReference>
<dbReference type="InterPro" id="IPR022664">
    <property type="entry name" value="DapB_N_CS"/>
</dbReference>
<feature type="binding site" evidence="9">
    <location>
        <begin position="109"/>
        <end position="112"/>
    </location>
    <ligand>
        <name>NAD(+)</name>
        <dbReference type="ChEBI" id="CHEBI:57540"/>
    </ligand>
</feature>
<organism evidence="13 14">
    <name type="scientific">Anaerofilum hominis</name>
    <dbReference type="NCBI Taxonomy" id="2763016"/>
    <lineage>
        <taxon>Bacteria</taxon>
        <taxon>Bacillati</taxon>
        <taxon>Bacillota</taxon>
        <taxon>Clostridia</taxon>
        <taxon>Eubacteriales</taxon>
        <taxon>Oscillospiraceae</taxon>
        <taxon>Anaerofilum</taxon>
    </lineage>
</organism>
<keyword evidence="2 9" id="KW-0963">Cytoplasm</keyword>
<dbReference type="PIRSF" id="PIRSF000161">
    <property type="entry name" value="DHPR"/>
    <property type="match status" value="1"/>
</dbReference>
<comment type="subunit">
    <text evidence="9">Homotetramer.</text>
</comment>
<feature type="domain" description="Dihydrodipicolinate reductase C-terminal" evidence="12">
    <location>
        <begin position="116"/>
        <end position="245"/>
    </location>
</feature>
<evidence type="ECO:0000256" key="6">
    <source>
        <dbReference type="ARBA" id="ARBA00023002"/>
    </source>
</evidence>
<comment type="catalytic activity">
    <reaction evidence="9">
        <text>(S)-2,3,4,5-tetrahydrodipicolinate + NAD(+) + H2O = (2S,4S)-4-hydroxy-2,3,4,5-tetrahydrodipicolinate + NADH + H(+)</text>
        <dbReference type="Rhea" id="RHEA:35323"/>
        <dbReference type="ChEBI" id="CHEBI:15377"/>
        <dbReference type="ChEBI" id="CHEBI:15378"/>
        <dbReference type="ChEBI" id="CHEBI:16845"/>
        <dbReference type="ChEBI" id="CHEBI:57540"/>
        <dbReference type="ChEBI" id="CHEBI:57945"/>
        <dbReference type="ChEBI" id="CHEBI:67139"/>
        <dbReference type="EC" id="1.17.1.8"/>
    </reaction>
</comment>
<evidence type="ECO:0000256" key="3">
    <source>
        <dbReference type="ARBA" id="ARBA00022605"/>
    </source>
</evidence>
<proteinExistence type="inferred from homology"/>
<evidence type="ECO:0000256" key="9">
    <source>
        <dbReference type="HAMAP-Rule" id="MF_00102"/>
    </source>
</evidence>
<feature type="binding site" evidence="9">
    <location>
        <position position="37"/>
    </location>
    <ligand>
        <name>NADP(+)</name>
        <dbReference type="ChEBI" id="CHEBI:58349"/>
    </ligand>
</feature>
<dbReference type="Pfam" id="PF05173">
    <property type="entry name" value="DapB_C"/>
    <property type="match status" value="1"/>
</dbReference>
<comment type="pathway">
    <text evidence="9">Amino-acid biosynthesis; L-lysine biosynthesis via DAP pathway; (S)-tetrahydrodipicolinate from L-aspartate: step 4/4.</text>
</comment>
<gene>
    <name evidence="9 13" type="primary">dapB</name>
    <name evidence="13" type="ORF">H8S23_00330</name>
</gene>
<feature type="binding site" evidence="9">
    <location>
        <position position="143"/>
    </location>
    <ligand>
        <name>(S)-2,3,4,5-tetrahydrodipicolinate</name>
        <dbReference type="ChEBI" id="CHEBI:16845"/>
    </ligand>
</feature>
<comment type="similarity">
    <text evidence="1 9">Belongs to the DapB family.</text>
</comment>
<dbReference type="GO" id="GO:0050661">
    <property type="term" value="F:NADP binding"/>
    <property type="evidence" value="ECO:0007669"/>
    <property type="project" value="UniProtKB-UniRule"/>
</dbReference>
<dbReference type="InterPro" id="IPR022663">
    <property type="entry name" value="DapB_C"/>
</dbReference>
<reference evidence="13" key="1">
    <citation type="submission" date="2020-08" db="EMBL/GenBank/DDBJ databases">
        <title>Genome public.</title>
        <authorList>
            <person name="Liu C."/>
            <person name="Sun Q."/>
        </authorList>
    </citation>
    <scope>NUCLEOTIDE SEQUENCE</scope>
    <source>
        <strain evidence="13">BX8</strain>
    </source>
</reference>
<dbReference type="NCBIfam" id="TIGR00036">
    <property type="entry name" value="dapB"/>
    <property type="match status" value="1"/>
</dbReference>
<dbReference type="InterPro" id="IPR036291">
    <property type="entry name" value="NAD(P)-bd_dom_sf"/>
</dbReference>
<dbReference type="EC" id="1.17.1.8" evidence="9 10"/>
<feature type="binding site" evidence="9">
    <location>
        <begin position="85"/>
        <end position="87"/>
    </location>
    <ligand>
        <name>NAD(+)</name>
        <dbReference type="ChEBI" id="CHEBI:57540"/>
    </ligand>
</feature>
<keyword evidence="3 9" id="KW-0028">Amino-acid biosynthesis</keyword>
<dbReference type="GO" id="GO:0051287">
    <property type="term" value="F:NAD binding"/>
    <property type="evidence" value="ECO:0007669"/>
    <property type="project" value="UniProtKB-UniRule"/>
</dbReference>
<evidence type="ECO:0000256" key="10">
    <source>
        <dbReference type="NCBIfam" id="TIGR00036"/>
    </source>
</evidence>
<dbReference type="GO" id="GO:0019877">
    <property type="term" value="P:diaminopimelate biosynthetic process"/>
    <property type="evidence" value="ECO:0007669"/>
    <property type="project" value="UniProtKB-UniRule"/>
</dbReference>
<comment type="catalytic activity">
    <reaction evidence="9">
        <text>(S)-2,3,4,5-tetrahydrodipicolinate + NADP(+) + H2O = (2S,4S)-4-hydroxy-2,3,4,5-tetrahydrodipicolinate + NADPH + H(+)</text>
        <dbReference type="Rhea" id="RHEA:35331"/>
        <dbReference type="ChEBI" id="CHEBI:15377"/>
        <dbReference type="ChEBI" id="CHEBI:15378"/>
        <dbReference type="ChEBI" id="CHEBI:16845"/>
        <dbReference type="ChEBI" id="CHEBI:57783"/>
        <dbReference type="ChEBI" id="CHEBI:58349"/>
        <dbReference type="ChEBI" id="CHEBI:67139"/>
        <dbReference type="EC" id="1.17.1.8"/>
    </reaction>
</comment>
<comment type="subcellular location">
    <subcellularLocation>
        <location evidence="9">Cytoplasm</location>
    </subcellularLocation>
</comment>
<comment type="caution">
    <text evidence="9">Was originally thought to be a dihydrodipicolinate reductase (DHDPR), catalyzing the conversion of dihydrodipicolinate to tetrahydrodipicolinate. However, it was shown in E.coli that the substrate of the enzymatic reaction is not dihydrodipicolinate (DHDP) but in fact (2S,4S)-4-hydroxy-2,3,4,5-tetrahydrodipicolinic acid (HTPA), the product released by the DapA-catalyzed reaction.</text>
</comment>
<keyword evidence="6 9" id="KW-0560">Oxidoreductase</keyword>
<dbReference type="PANTHER" id="PTHR20836">
    <property type="entry name" value="DIHYDRODIPICOLINATE REDUCTASE"/>
    <property type="match status" value="1"/>
</dbReference>
<dbReference type="Gene3D" id="3.40.50.720">
    <property type="entry name" value="NAD(P)-binding Rossmann-like Domain"/>
    <property type="match status" value="1"/>
</dbReference>
<evidence type="ECO:0000259" key="12">
    <source>
        <dbReference type="Pfam" id="PF05173"/>
    </source>
</evidence>
<dbReference type="SUPFAM" id="SSF55347">
    <property type="entry name" value="Glyceraldehyde-3-phosphate dehydrogenase-like, C-terminal domain"/>
    <property type="match status" value="1"/>
</dbReference>
<dbReference type="Proteomes" id="UP000659630">
    <property type="component" value="Unassembled WGS sequence"/>
</dbReference>
<evidence type="ECO:0000256" key="8">
    <source>
        <dbReference type="ARBA" id="ARBA00023154"/>
    </source>
</evidence>
<dbReference type="Gene3D" id="3.30.360.10">
    <property type="entry name" value="Dihydrodipicolinate Reductase, domain 2"/>
    <property type="match status" value="1"/>
</dbReference>
<dbReference type="EMBL" id="JACONZ010000001">
    <property type="protein sequence ID" value="MBC5579948.1"/>
    <property type="molecule type" value="Genomic_DNA"/>
</dbReference>
<dbReference type="CDD" id="cd02274">
    <property type="entry name" value="DHDPR_N"/>
    <property type="match status" value="1"/>
</dbReference>
<accession>A0A923I449</accession>
<dbReference type="AlphaFoldDB" id="A0A923I449"/>
<name>A0A923I449_9FIRM</name>
<keyword evidence="4 9" id="KW-0521">NADP</keyword>
<keyword evidence="8 9" id="KW-0457">Lysine biosynthesis</keyword>
<dbReference type="InterPro" id="IPR000846">
    <property type="entry name" value="DapB_N"/>
</dbReference>
<keyword evidence="7 9" id="KW-0520">NAD</keyword>
<evidence type="ECO:0000256" key="5">
    <source>
        <dbReference type="ARBA" id="ARBA00022915"/>
    </source>
</evidence>
<dbReference type="Pfam" id="PF01113">
    <property type="entry name" value="DapB_N"/>
    <property type="match status" value="1"/>
</dbReference>
<comment type="function">
    <text evidence="9">Catalyzes the conversion of 4-hydroxy-tetrahydrodipicolinate (HTPA) to tetrahydrodipicolinate.</text>
</comment>
<dbReference type="InterPro" id="IPR023940">
    <property type="entry name" value="DHDPR_bac"/>
</dbReference>
<evidence type="ECO:0000259" key="11">
    <source>
        <dbReference type="Pfam" id="PF01113"/>
    </source>
</evidence>
<feature type="active site" description="Proton donor/acceptor" evidence="9">
    <location>
        <position position="142"/>
    </location>
</feature>
<dbReference type="PROSITE" id="PS01298">
    <property type="entry name" value="DAPB"/>
    <property type="match status" value="1"/>
</dbReference>
<evidence type="ECO:0000256" key="2">
    <source>
        <dbReference type="ARBA" id="ARBA00022490"/>
    </source>
</evidence>
<evidence type="ECO:0000256" key="7">
    <source>
        <dbReference type="ARBA" id="ARBA00023027"/>
    </source>
</evidence>
<dbReference type="HAMAP" id="MF_00102">
    <property type="entry name" value="DapB"/>
    <property type="match status" value="1"/>
</dbReference>
<protein>
    <recommendedName>
        <fullName evidence="9 10">4-hydroxy-tetrahydrodipicolinate reductase</fullName>
        <shortName evidence="9">HTPA reductase</shortName>
        <ecNumber evidence="9 10">1.17.1.8</ecNumber>
    </recommendedName>
</protein>
<dbReference type="GO" id="GO:0009089">
    <property type="term" value="P:lysine biosynthetic process via diaminopimelate"/>
    <property type="evidence" value="ECO:0007669"/>
    <property type="project" value="UniProtKB-UniRule"/>
</dbReference>
<feature type="binding site" evidence="9">
    <location>
        <begin position="152"/>
        <end position="153"/>
    </location>
    <ligand>
        <name>(S)-2,3,4,5-tetrahydrodipicolinate</name>
        <dbReference type="ChEBI" id="CHEBI:16845"/>
    </ligand>
</feature>
<evidence type="ECO:0000256" key="4">
    <source>
        <dbReference type="ARBA" id="ARBA00022857"/>
    </source>
</evidence>
<dbReference type="SUPFAM" id="SSF51735">
    <property type="entry name" value="NAD(P)-binding Rossmann-fold domains"/>
    <property type="match status" value="1"/>
</dbReference>
<feature type="binding site" evidence="9">
    <location>
        <begin position="7"/>
        <end position="12"/>
    </location>
    <ligand>
        <name>NAD(+)</name>
        <dbReference type="ChEBI" id="CHEBI:57540"/>
    </ligand>
</feature>